<evidence type="ECO:0000313" key="5">
    <source>
        <dbReference type="Proteomes" id="UP000828390"/>
    </source>
</evidence>
<organism evidence="4 5">
    <name type="scientific">Dreissena polymorpha</name>
    <name type="common">Zebra mussel</name>
    <name type="synonym">Mytilus polymorpha</name>
    <dbReference type="NCBI Taxonomy" id="45954"/>
    <lineage>
        <taxon>Eukaryota</taxon>
        <taxon>Metazoa</taxon>
        <taxon>Spiralia</taxon>
        <taxon>Lophotrochozoa</taxon>
        <taxon>Mollusca</taxon>
        <taxon>Bivalvia</taxon>
        <taxon>Autobranchia</taxon>
        <taxon>Heteroconchia</taxon>
        <taxon>Euheterodonta</taxon>
        <taxon>Imparidentia</taxon>
        <taxon>Neoheterodontei</taxon>
        <taxon>Myida</taxon>
        <taxon>Dreissenoidea</taxon>
        <taxon>Dreissenidae</taxon>
        <taxon>Dreissena</taxon>
    </lineage>
</organism>
<gene>
    <name evidence="4" type="ORF">DPMN_008964</name>
</gene>
<evidence type="ECO:0000259" key="3">
    <source>
        <dbReference type="Pfam" id="PF13926"/>
    </source>
</evidence>
<feature type="region of interest" description="Disordered" evidence="1">
    <location>
        <begin position="167"/>
        <end position="190"/>
    </location>
</feature>
<dbReference type="InterPro" id="IPR025451">
    <property type="entry name" value="DUF4211"/>
</dbReference>
<sequence>MAGSYLFFLLFFQERLPLIVAQEKVKKGSVKRKKEIGVKGGPVKKQKTNHTSSLVKPSTVPKPKLGPLSFVSRGRLSIKSRYNLNTDRIPQRWRNVCVKLNTKDIPEGLLPHEVVYVNTASSPVAKVSIEMPGDLVEEEDVNDFDSEDEYIDSDNDPVWKPQDKIVDDKGRTSEEDMVADDSDDDPGWVPGKKVGEVTYTKKKKDFTGLKNKVVRAKSKQNITKINSTKEVQKLTKINSAKRVQNITKVNSTNVVQDISTADQPNSGDFLIEKEECKDGNIPFLWRFKNDGLIQKYEKKEENGKVFYQNTNNFSDWWSCYANKYEKVSTMVFYKVRSVEKVMLTGSVTSTNRGDTTSVPASDVKQQDQEISSTTPELCPIPGPDKEQFEIGSFVLDKKDCRNVDNFPIWKIESSMLIKKYEACCHQGKLLHKPVKIYRGYMDIEQHYLPLKTKVVTSPGNNDEMVEVSEDTRPKLHVSLSLESLECGNNPLLRHFYVYMQVFLSLALEPGFLDEITKINDETYMEPMNEINKLVKQKLTNIERKVRWTDNLKFALLKCPCLRNVSKPDMTKKCE</sequence>
<dbReference type="Pfam" id="PF13926">
    <property type="entry name" value="DUF4211"/>
    <property type="match status" value="1"/>
</dbReference>
<dbReference type="EMBL" id="JAIWYP010000001">
    <property type="protein sequence ID" value="KAH3884978.1"/>
    <property type="molecule type" value="Genomic_DNA"/>
</dbReference>
<name>A0A9D4MZ54_DREPO</name>
<feature type="region of interest" description="Disordered" evidence="1">
    <location>
        <begin position="351"/>
        <end position="378"/>
    </location>
</feature>
<evidence type="ECO:0000313" key="4">
    <source>
        <dbReference type="EMBL" id="KAH3884978.1"/>
    </source>
</evidence>
<evidence type="ECO:0000256" key="2">
    <source>
        <dbReference type="SAM" id="SignalP"/>
    </source>
</evidence>
<proteinExistence type="predicted"/>
<feature type="signal peptide" evidence="2">
    <location>
        <begin position="1"/>
        <end position="21"/>
    </location>
</feature>
<feature type="chain" id="PRO_5039481342" description="DUF4211 domain-containing protein" evidence="2">
    <location>
        <begin position="22"/>
        <end position="574"/>
    </location>
</feature>
<dbReference type="AlphaFoldDB" id="A0A9D4MZ54"/>
<reference evidence="4" key="1">
    <citation type="journal article" date="2019" name="bioRxiv">
        <title>The Genome of the Zebra Mussel, Dreissena polymorpha: A Resource for Invasive Species Research.</title>
        <authorList>
            <person name="McCartney M.A."/>
            <person name="Auch B."/>
            <person name="Kono T."/>
            <person name="Mallez S."/>
            <person name="Zhang Y."/>
            <person name="Obille A."/>
            <person name="Becker A."/>
            <person name="Abrahante J.E."/>
            <person name="Garbe J."/>
            <person name="Badalamenti J.P."/>
            <person name="Herman A."/>
            <person name="Mangelson H."/>
            <person name="Liachko I."/>
            <person name="Sullivan S."/>
            <person name="Sone E.D."/>
            <person name="Koren S."/>
            <person name="Silverstein K.A.T."/>
            <person name="Beckman K.B."/>
            <person name="Gohl D.M."/>
        </authorList>
    </citation>
    <scope>NUCLEOTIDE SEQUENCE</scope>
    <source>
        <strain evidence="4">Duluth1</strain>
        <tissue evidence="4">Whole animal</tissue>
    </source>
</reference>
<keyword evidence="5" id="KW-1185">Reference proteome</keyword>
<dbReference type="Proteomes" id="UP000828390">
    <property type="component" value="Unassembled WGS sequence"/>
</dbReference>
<keyword evidence="2" id="KW-0732">Signal</keyword>
<accession>A0A9D4MZ54</accession>
<protein>
    <recommendedName>
        <fullName evidence="3">DUF4211 domain-containing protein</fullName>
    </recommendedName>
</protein>
<feature type="region of interest" description="Disordered" evidence="1">
    <location>
        <begin position="39"/>
        <end position="60"/>
    </location>
</feature>
<feature type="non-terminal residue" evidence="4">
    <location>
        <position position="1"/>
    </location>
</feature>
<feature type="domain" description="DUF4211" evidence="3">
    <location>
        <begin position="472"/>
        <end position="574"/>
    </location>
</feature>
<reference evidence="4" key="2">
    <citation type="submission" date="2020-11" db="EMBL/GenBank/DDBJ databases">
        <authorList>
            <person name="McCartney M.A."/>
            <person name="Auch B."/>
            <person name="Kono T."/>
            <person name="Mallez S."/>
            <person name="Becker A."/>
            <person name="Gohl D.M."/>
            <person name="Silverstein K.A.T."/>
            <person name="Koren S."/>
            <person name="Bechman K.B."/>
            <person name="Herman A."/>
            <person name="Abrahante J.E."/>
            <person name="Garbe J."/>
        </authorList>
    </citation>
    <scope>NUCLEOTIDE SEQUENCE</scope>
    <source>
        <strain evidence="4">Duluth1</strain>
        <tissue evidence="4">Whole animal</tissue>
    </source>
</reference>
<feature type="compositionally biased region" description="Acidic residues" evidence="1">
    <location>
        <begin position="175"/>
        <end position="186"/>
    </location>
</feature>
<comment type="caution">
    <text evidence="4">The sequence shown here is derived from an EMBL/GenBank/DDBJ whole genome shotgun (WGS) entry which is preliminary data.</text>
</comment>
<evidence type="ECO:0000256" key="1">
    <source>
        <dbReference type="SAM" id="MobiDB-lite"/>
    </source>
</evidence>